<evidence type="ECO:0000259" key="2">
    <source>
        <dbReference type="Pfam" id="PF13435"/>
    </source>
</evidence>
<gene>
    <name evidence="4" type="ORF">ENK44_08420</name>
</gene>
<dbReference type="AlphaFoldDB" id="A0A7V4U0G3"/>
<proteinExistence type="predicted"/>
<dbReference type="Pfam" id="PF13435">
    <property type="entry name" value="Cytochrome_C554"/>
    <property type="match status" value="2"/>
</dbReference>
<dbReference type="InterPro" id="IPR036280">
    <property type="entry name" value="Multihaem_cyt_sf"/>
</dbReference>
<dbReference type="SUPFAM" id="SSF48695">
    <property type="entry name" value="Multiheme cytochromes"/>
    <property type="match status" value="1"/>
</dbReference>
<sequence length="573" mass="63271">MRNLNLFKTIILINGIFLFSFLNSTLLAQTGLNCGTCHSDDHDLWITSHHSNTQDDVALELAEEWTGLPPDSVIFGQEAENCIACHSPLAVTANEGMSEVEALNYFFSTDSNGNFADTTSSKNTEEWPHIWCETCHQVPENHWSGPRPEIAIFNSTTAQYDSVGNTSALCGQCHGSLRYQDTDHLRYDAWKMSTHGHRGQDDVAAELSEEFAGSTPEDVAAEENCVACHSPTSVLENGGMTESEALDYFFTTNSGVFTAETTPQNSTEWPDVACTACHNPMHPDSLLYFNSTTKEYETMENPQELCGQCHGNLRFPDTDHLSYNIESGTGGIGVPDSVTMPGIQCVDCHMYAADVDGSNSSMFGGHSWAVIVDEGNGNMTASCTACHQSIGAEKAMNLIEFWQNEFAKQDSIAAMKVARADSILEGSTDSLKLSYLEEAVHNLEFAESDESGGVHNHNYTMSLLNDAIAKSDYIITGIEHTPVPVVADFVLYQNYPNPFNSVTTIPFAIAKSGRYTLKLYNVIGQQVMTILDKNFQPKKYRIRLDADKLSSGIYYYELKGKGRREIKKLMLIK</sequence>
<feature type="domain" description="Cytochrome c-552/4" evidence="2">
    <location>
        <begin position="170"/>
        <end position="239"/>
    </location>
</feature>
<dbReference type="Gene3D" id="1.20.140.10">
    <property type="entry name" value="Butyryl-CoA Dehydrogenase, subunit A, domain 3"/>
    <property type="match status" value="1"/>
</dbReference>
<keyword evidence="1" id="KW-0732">Signal</keyword>
<dbReference type="Gene3D" id="1.10.1130.10">
    <property type="entry name" value="Flavocytochrome C3, Chain A"/>
    <property type="match status" value="2"/>
</dbReference>
<dbReference type="InterPro" id="IPR051829">
    <property type="entry name" value="Multiheme_Cytochr_ET"/>
</dbReference>
<dbReference type="EMBL" id="DRQG01000079">
    <property type="protein sequence ID" value="HGY55710.1"/>
    <property type="molecule type" value="Genomic_DNA"/>
</dbReference>
<evidence type="ECO:0000313" key="4">
    <source>
        <dbReference type="EMBL" id="HGY55710.1"/>
    </source>
</evidence>
<reference evidence="4" key="1">
    <citation type="journal article" date="2020" name="mSystems">
        <title>Genome- and Community-Level Interaction Insights into Carbon Utilization and Element Cycling Functions of Hydrothermarchaeota in Hydrothermal Sediment.</title>
        <authorList>
            <person name="Zhou Z."/>
            <person name="Liu Y."/>
            <person name="Xu W."/>
            <person name="Pan J."/>
            <person name="Luo Z.H."/>
            <person name="Li M."/>
        </authorList>
    </citation>
    <scope>NUCLEOTIDE SEQUENCE [LARGE SCALE GENOMIC DNA]</scope>
    <source>
        <strain evidence="4">HyVt-577</strain>
    </source>
</reference>
<evidence type="ECO:0000259" key="3">
    <source>
        <dbReference type="Pfam" id="PF18962"/>
    </source>
</evidence>
<evidence type="ECO:0000256" key="1">
    <source>
        <dbReference type="ARBA" id="ARBA00022729"/>
    </source>
</evidence>
<organism evidence="4">
    <name type="scientific">Caldithrix abyssi</name>
    <dbReference type="NCBI Taxonomy" id="187145"/>
    <lineage>
        <taxon>Bacteria</taxon>
        <taxon>Pseudomonadati</taxon>
        <taxon>Calditrichota</taxon>
        <taxon>Calditrichia</taxon>
        <taxon>Calditrichales</taxon>
        <taxon>Calditrichaceae</taxon>
        <taxon>Caldithrix</taxon>
    </lineage>
</organism>
<name>A0A7V4U0G3_CALAY</name>
<dbReference type="PANTHER" id="PTHR35038">
    <property type="entry name" value="DISSIMILATORY SULFITE REDUCTASE SIRA"/>
    <property type="match status" value="1"/>
</dbReference>
<feature type="domain" description="Cytochrome c-552/4" evidence="2">
    <location>
        <begin position="34"/>
        <end position="90"/>
    </location>
</feature>
<dbReference type="Pfam" id="PF18962">
    <property type="entry name" value="Por_Secre_tail"/>
    <property type="match status" value="1"/>
</dbReference>
<comment type="caution">
    <text evidence="4">The sequence shown here is derived from an EMBL/GenBank/DDBJ whole genome shotgun (WGS) entry which is preliminary data.</text>
</comment>
<dbReference type="InterPro" id="IPR023155">
    <property type="entry name" value="Cyt_c-552/4"/>
</dbReference>
<dbReference type="NCBIfam" id="TIGR04183">
    <property type="entry name" value="Por_Secre_tail"/>
    <property type="match status" value="1"/>
</dbReference>
<protein>
    <submittedName>
        <fullName evidence="4">Ammonia-forming cytochrome c nitrite reductase subunit c552</fullName>
    </submittedName>
</protein>
<accession>A0A7V4U0G3</accession>
<dbReference type="InterPro" id="IPR026444">
    <property type="entry name" value="Secre_tail"/>
</dbReference>
<dbReference type="Proteomes" id="UP000885779">
    <property type="component" value="Unassembled WGS sequence"/>
</dbReference>
<feature type="domain" description="Secretion system C-terminal sorting" evidence="3">
    <location>
        <begin position="495"/>
        <end position="570"/>
    </location>
</feature>